<keyword evidence="5 6" id="KW-0949">S-adenosyl-L-methionine</keyword>
<dbReference type="GO" id="GO:0070677">
    <property type="term" value="F:rRNA (cytosine-2'-O-)-methyltransferase activity"/>
    <property type="evidence" value="ECO:0007669"/>
    <property type="project" value="UniProtKB-UniRule"/>
</dbReference>
<dbReference type="OrthoDB" id="9809084at2"/>
<dbReference type="AlphaFoldDB" id="A0A6I0EUN2"/>
<comment type="catalytic activity">
    <reaction evidence="6">
        <text>cytidine(1402) in 16S rRNA + S-adenosyl-L-methionine = 2'-O-methylcytidine(1402) in 16S rRNA + S-adenosyl-L-homocysteine + H(+)</text>
        <dbReference type="Rhea" id="RHEA:42924"/>
        <dbReference type="Rhea" id="RHEA-COMP:10285"/>
        <dbReference type="Rhea" id="RHEA-COMP:10286"/>
        <dbReference type="ChEBI" id="CHEBI:15378"/>
        <dbReference type="ChEBI" id="CHEBI:57856"/>
        <dbReference type="ChEBI" id="CHEBI:59789"/>
        <dbReference type="ChEBI" id="CHEBI:74495"/>
        <dbReference type="ChEBI" id="CHEBI:82748"/>
        <dbReference type="EC" id="2.1.1.198"/>
    </reaction>
</comment>
<feature type="domain" description="Tetrapyrrole methylase" evidence="7">
    <location>
        <begin position="11"/>
        <end position="206"/>
    </location>
</feature>
<dbReference type="Gene3D" id="3.40.1010.10">
    <property type="entry name" value="Cobalt-precorrin-4 Transmethylase, Domain 1"/>
    <property type="match status" value="1"/>
</dbReference>
<dbReference type="NCBIfam" id="TIGR00096">
    <property type="entry name" value="16S rRNA (cytidine(1402)-2'-O)-methyltransferase"/>
    <property type="match status" value="1"/>
</dbReference>
<keyword evidence="4 6" id="KW-0808">Transferase</keyword>
<dbReference type="InterPro" id="IPR000878">
    <property type="entry name" value="4pyrrol_Mease"/>
</dbReference>
<accession>A0A6I0EUN2</accession>
<comment type="subcellular location">
    <subcellularLocation>
        <location evidence="6">Cytoplasm</location>
    </subcellularLocation>
</comment>
<dbReference type="InterPro" id="IPR018063">
    <property type="entry name" value="SAM_MeTrfase_RsmI_CS"/>
</dbReference>
<evidence type="ECO:0000256" key="1">
    <source>
        <dbReference type="ARBA" id="ARBA00022490"/>
    </source>
</evidence>
<dbReference type="CDD" id="cd11648">
    <property type="entry name" value="RsmI"/>
    <property type="match status" value="1"/>
</dbReference>
<evidence type="ECO:0000256" key="4">
    <source>
        <dbReference type="ARBA" id="ARBA00022679"/>
    </source>
</evidence>
<reference evidence="8 9" key="1">
    <citation type="submission" date="2019-10" db="EMBL/GenBank/DDBJ databases">
        <title>Whole-genome sequence of the extremophile Heliorestis acidaminivorans DSM 24790.</title>
        <authorList>
            <person name="Kyndt J.A."/>
            <person name="Meyer T.E."/>
        </authorList>
    </citation>
    <scope>NUCLEOTIDE SEQUENCE [LARGE SCALE GENOMIC DNA]</scope>
    <source>
        <strain evidence="8 9">DSM 24790</strain>
    </source>
</reference>
<organism evidence="8 9">
    <name type="scientific">Heliorestis acidaminivorans</name>
    <dbReference type="NCBI Taxonomy" id="553427"/>
    <lineage>
        <taxon>Bacteria</taxon>
        <taxon>Bacillati</taxon>
        <taxon>Bacillota</taxon>
        <taxon>Clostridia</taxon>
        <taxon>Eubacteriales</taxon>
        <taxon>Heliobacteriaceae</taxon>
        <taxon>Heliorestis</taxon>
    </lineage>
</organism>
<dbReference type="PIRSF" id="PIRSF005917">
    <property type="entry name" value="MTase_YraL"/>
    <property type="match status" value="1"/>
</dbReference>
<evidence type="ECO:0000256" key="3">
    <source>
        <dbReference type="ARBA" id="ARBA00022603"/>
    </source>
</evidence>
<keyword evidence="3 6" id="KW-0489">Methyltransferase</keyword>
<evidence type="ECO:0000313" key="8">
    <source>
        <dbReference type="EMBL" id="KAB2953013.1"/>
    </source>
</evidence>
<evidence type="ECO:0000256" key="5">
    <source>
        <dbReference type="ARBA" id="ARBA00022691"/>
    </source>
</evidence>
<dbReference type="InterPro" id="IPR008189">
    <property type="entry name" value="rRNA_ssu_MeTfrase_I"/>
</dbReference>
<evidence type="ECO:0000256" key="6">
    <source>
        <dbReference type="HAMAP-Rule" id="MF_01877"/>
    </source>
</evidence>
<dbReference type="FunFam" id="3.30.950.10:FF:000002">
    <property type="entry name" value="Ribosomal RNA small subunit methyltransferase I"/>
    <property type="match status" value="1"/>
</dbReference>
<proteinExistence type="inferred from homology"/>
<sequence>MKLVGKLRVCATPIGNLEDITLRVLQALREADLIAAEDTRHTRKLLSAYEIHRPLTSYHEHNKKAKGQEIANKIAEGATVVLVSDAGLPGISDPGEELVGLCIERGLLVEVLPGPSASLTALVLSGLPTSRFVFEGFLPRQKKAYRERLEELAKEERTMILYESPHRVKATLQDLQKLLGDQRPVALIRELTKKFEEVRRGTIGSLLEAMTEPIKGECTLVVGGSPKEQEHLIAQSYDEESLSELLFQEIEAFMAEGIDHKEALKKGAHKLGLPKREAYRLKLLYEEKKKYQGDGSDPSP</sequence>
<dbReference type="HAMAP" id="MF_01877">
    <property type="entry name" value="16SrRNA_methyltr_I"/>
    <property type="match status" value="1"/>
</dbReference>
<dbReference type="InterPro" id="IPR014777">
    <property type="entry name" value="4pyrrole_Mease_sub1"/>
</dbReference>
<dbReference type="PANTHER" id="PTHR46111">
    <property type="entry name" value="RIBOSOMAL RNA SMALL SUBUNIT METHYLTRANSFERASE I"/>
    <property type="match status" value="1"/>
</dbReference>
<dbReference type="EMBL" id="WBXO01000004">
    <property type="protein sequence ID" value="KAB2953013.1"/>
    <property type="molecule type" value="Genomic_DNA"/>
</dbReference>
<evidence type="ECO:0000313" key="9">
    <source>
        <dbReference type="Proteomes" id="UP000468766"/>
    </source>
</evidence>
<dbReference type="Pfam" id="PF00590">
    <property type="entry name" value="TP_methylase"/>
    <property type="match status" value="1"/>
</dbReference>
<name>A0A6I0EUN2_9FIRM</name>
<dbReference type="FunFam" id="3.40.1010.10:FF:000007">
    <property type="entry name" value="Ribosomal RNA small subunit methyltransferase I"/>
    <property type="match status" value="1"/>
</dbReference>
<evidence type="ECO:0000259" key="7">
    <source>
        <dbReference type="Pfam" id="PF00590"/>
    </source>
</evidence>
<dbReference type="GO" id="GO:0005737">
    <property type="term" value="C:cytoplasm"/>
    <property type="evidence" value="ECO:0007669"/>
    <property type="project" value="UniProtKB-SubCell"/>
</dbReference>
<keyword evidence="2 6" id="KW-0698">rRNA processing</keyword>
<dbReference type="PANTHER" id="PTHR46111:SF1">
    <property type="entry name" value="RIBOSOMAL RNA SMALL SUBUNIT METHYLTRANSFERASE I"/>
    <property type="match status" value="1"/>
</dbReference>
<protein>
    <recommendedName>
        <fullName evidence="6">Ribosomal RNA small subunit methyltransferase I</fullName>
        <ecNumber evidence="6">2.1.1.198</ecNumber>
    </recommendedName>
    <alternativeName>
        <fullName evidence="6">16S rRNA 2'-O-ribose C1402 methyltransferase</fullName>
    </alternativeName>
    <alternativeName>
        <fullName evidence="6">rRNA (cytidine-2'-O-)-methyltransferase RsmI</fullName>
    </alternativeName>
</protein>
<dbReference type="EC" id="2.1.1.198" evidence="6"/>
<comment type="similarity">
    <text evidence="6">Belongs to the methyltransferase superfamily. RsmI family.</text>
</comment>
<dbReference type="PROSITE" id="PS01296">
    <property type="entry name" value="RSMI"/>
    <property type="match status" value="1"/>
</dbReference>
<gene>
    <name evidence="6 8" type="primary">rsmI</name>
    <name evidence="8" type="ORF">F9B85_07045</name>
</gene>
<dbReference type="Proteomes" id="UP000468766">
    <property type="component" value="Unassembled WGS sequence"/>
</dbReference>
<dbReference type="InterPro" id="IPR035996">
    <property type="entry name" value="4pyrrol_Methylase_sf"/>
</dbReference>
<keyword evidence="1 6" id="KW-0963">Cytoplasm</keyword>
<dbReference type="InterPro" id="IPR014776">
    <property type="entry name" value="4pyrrole_Mease_sub2"/>
</dbReference>
<comment type="caution">
    <text evidence="8">The sequence shown here is derived from an EMBL/GenBank/DDBJ whole genome shotgun (WGS) entry which is preliminary data.</text>
</comment>
<dbReference type="SUPFAM" id="SSF53790">
    <property type="entry name" value="Tetrapyrrole methylase"/>
    <property type="match status" value="1"/>
</dbReference>
<keyword evidence="9" id="KW-1185">Reference proteome</keyword>
<dbReference type="Gene3D" id="3.30.950.10">
    <property type="entry name" value="Methyltransferase, Cobalt-precorrin-4 Transmethylase, Domain 2"/>
    <property type="match status" value="1"/>
</dbReference>
<comment type="function">
    <text evidence="6">Catalyzes the 2'-O-methylation of the ribose of cytidine 1402 (C1402) in 16S rRNA.</text>
</comment>
<evidence type="ECO:0000256" key="2">
    <source>
        <dbReference type="ARBA" id="ARBA00022552"/>
    </source>
</evidence>